<reference evidence="1 2" key="1">
    <citation type="submission" date="2023-12" db="EMBL/GenBank/DDBJ databases">
        <title>Baltic Sea Cyanobacteria.</title>
        <authorList>
            <person name="Delbaje E."/>
            <person name="Fewer D.P."/>
            <person name="Shishido T.K."/>
        </authorList>
    </citation>
    <scope>NUCLEOTIDE SEQUENCE [LARGE SCALE GENOMIC DNA]</scope>
    <source>
        <strain evidence="1 2">UHCC 0060</strain>
    </source>
</reference>
<evidence type="ECO:0000313" key="2">
    <source>
        <dbReference type="Proteomes" id="UP001303285"/>
    </source>
</evidence>
<dbReference type="RefSeq" id="WP_017803915.1">
    <property type="nucleotide sequence ID" value="NZ_JAYGHK010000034.1"/>
</dbReference>
<proteinExistence type="predicted"/>
<dbReference type="Proteomes" id="UP001303285">
    <property type="component" value="Unassembled WGS sequence"/>
</dbReference>
<gene>
    <name evidence="1" type="ORF">VB695_12290</name>
</gene>
<keyword evidence="2" id="KW-1185">Reference proteome</keyword>
<evidence type="ECO:0000313" key="1">
    <source>
        <dbReference type="EMBL" id="MEA5608837.1"/>
    </source>
</evidence>
<organism evidence="1 2">
    <name type="scientific">Nodularia spumigena UHCC 0060</name>
    <dbReference type="NCBI Taxonomy" id="3110300"/>
    <lineage>
        <taxon>Bacteria</taxon>
        <taxon>Bacillati</taxon>
        <taxon>Cyanobacteriota</taxon>
        <taxon>Cyanophyceae</taxon>
        <taxon>Nostocales</taxon>
        <taxon>Nodulariaceae</taxon>
        <taxon>Nodularia</taxon>
    </lineage>
</organism>
<name>A0ABU5URD3_NODSP</name>
<dbReference type="EMBL" id="JAYGHK010000034">
    <property type="protein sequence ID" value="MEA5608837.1"/>
    <property type="molecule type" value="Genomic_DNA"/>
</dbReference>
<sequence length="42" mass="4410">MLKNLQETVGAGLPISLLMINHICEPAPTEAIIASVPIVPQS</sequence>
<comment type="caution">
    <text evidence="1">The sequence shown here is derived from an EMBL/GenBank/DDBJ whole genome shotgun (WGS) entry which is preliminary data.</text>
</comment>
<protein>
    <submittedName>
        <fullName evidence="1">Uncharacterized protein</fullName>
    </submittedName>
</protein>
<accession>A0ABU5URD3</accession>
<dbReference type="GeneID" id="78020120"/>